<feature type="domain" description="AMP-dependent synthetase/ligase" evidence="3">
    <location>
        <begin position="10"/>
        <end position="361"/>
    </location>
</feature>
<evidence type="ECO:0000313" key="5">
    <source>
        <dbReference type="EMBL" id="MFK4445969.1"/>
    </source>
</evidence>
<reference evidence="5 6" key="1">
    <citation type="submission" date="2024-11" db="EMBL/GenBank/DDBJ databases">
        <title>Using genomics to understand microbial adaptation to soil warming.</title>
        <authorList>
            <person name="Deangelis K.M. PhD."/>
        </authorList>
    </citation>
    <scope>NUCLEOTIDE SEQUENCE [LARGE SCALE GENOMIC DNA]</scope>
    <source>
        <strain evidence="5 6">GAS97</strain>
    </source>
</reference>
<dbReference type="Pfam" id="PF13193">
    <property type="entry name" value="AMP-binding_C"/>
    <property type="match status" value="1"/>
</dbReference>
<dbReference type="EMBL" id="JBIYDN010000022">
    <property type="protein sequence ID" value="MFK4445969.1"/>
    <property type="molecule type" value="Genomic_DNA"/>
</dbReference>
<dbReference type="InterPro" id="IPR000873">
    <property type="entry name" value="AMP-dep_synth/lig_dom"/>
</dbReference>
<evidence type="ECO:0000256" key="2">
    <source>
        <dbReference type="ARBA" id="ARBA00022598"/>
    </source>
</evidence>
<comment type="similarity">
    <text evidence="1">Belongs to the ATP-dependent AMP-binding enzyme family.</text>
</comment>
<dbReference type="RefSeq" id="WP_404610913.1">
    <property type="nucleotide sequence ID" value="NZ_JBIYDN010000022.1"/>
</dbReference>
<evidence type="ECO:0000259" key="4">
    <source>
        <dbReference type="Pfam" id="PF13193"/>
    </source>
</evidence>
<name>A0ABW8MQL8_9BURK</name>
<dbReference type="InterPro" id="IPR042099">
    <property type="entry name" value="ANL_N_sf"/>
</dbReference>
<dbReference type="Gene3D" id="3.40.50.12780">
    <property type="entry name" value="N-terminal domain of ligase-like"/>
    <property type="match status" value="1"/>
</dbReference>
<dbReference type="Pfam" id="PF00501">
    <property type="entry name" value="AMP-binding"/>
    <property type="match status" value="1"/>
</dbReference>
<sequence length="519" mass="56069">MAFDLLESGDPDLVAVHHGERTFTRGELRIASRRAASFLHALGIRRGDTIAVWLPDGGVWLQLFFAAAQLGVLMVPVSTRFKLQEARHVLDTAKPRVLVVPQSFLDFDYAGAGLEIQASSDALQHVIEVSQFDGFEWGEFEPYVHWHGQDTDLLCTFTTSGTTGRPKLAVHTADGIARHARNVGRINDMRVGDVALCALPLYGVLGFVQAIAALASGAACVLLPVFKADAAAAAIERHRVTHFFGSDAMMEMVLNAGDYSLATWRRGAFAEYANLGQSVISKAWAAWGVRLTGLYGMSECFAMTAIRDPEGDEQQRGLPGGSPVSSEISFRIVDPASGAILPDGQQGELQLRGYNVMAGYLNNPSATAEALTAEGWFRTGDLAYAEGGTFCYSARIRDSLRLRGYLVDPVEIETFLVQHPGVQAAQVVGVHLDGEGDVAVAFVCRSTTAVTEHELIAYCKQGIAGFKVPRRILPVESFPQQEGPNGVKILKNVLRDVASQCLGPVQTVSVTREINHEAS</sequence>
<dbReference type="InterPro" id="IPR025110">
    <property type="entry name" value="AMP-bd_C"/>
</dbReference>
<evidence type="ECO:0000313" key="6">
    <source>
        <dbReference type="Proteomes" id="UP001620514"/>
    </source>
</evidence>
<comment type="caution">
    <text evidence="5">The sequence shown here is derived from an EMBL/GenBank/DDBJ whole genome shotgun (WGS) entry which is preliminary data.</text>
</comment>
<dbReference type="InterPro" id="IPR045851">
    <property type="entry name" value="AMP-bd_C_sf"/>
</dbReference>
<evidence type="ECO:0000256" key="1">
    <source>
        <dbReference type="ARBA" id="ARBA00006432"/>
    </source>
</evidence>
<keyword evidence="6" id="KW-1185">Reference proteome</keyword>
<dbReference type="PANTHER" id="PTHR43201">
    <property type="entry name" value="ACYL-COA SYNTHETASE"/>
    <property type="match status" value="1"/>
</dbReference>
<proteinExistence type="inferred from homology"/>
<dbReference type="PANTHER" id="PTHR43201:SF5">
    <property type="entry name" value="MEDIUM-CHAIN ACYL-COA LIGASE ACSF2, MITOCHONDRIAL"/>
    <property type="match status" value="1"/>
</dbReference>
<dbReference type="GO" id="GO:0016874">
    <property type="term" value="F:ligase activity"/>
    <property type="evidence" value="ECO:0007669"/>
    <property type="project" value="UniProtKB-KW"/>
</dbReference>
<feature type="domain" description="AMP-binding enzyme C-terminal" evidence="4">
    <location>
        <begin position="411"/>
        <end position="480"/>
    </location>
</feature>
<evidence type="ECO:0000259" key="3">
    <source>
        <dbReference type="Pfam" id="PF00501"/>
    </source>
</evidence>
<accession>A0ABW8MQL8</accession>
<keyword evidence="2 5" id="KW-0436">Ligase</keyword>
<dbReference type="SUPFAM" id="SSF56801">
    <property type="entry name" value="Acetyl-CoA synthetase-like"/>
    <property type="match status" value="1"/>
</dbReference>
<dbReference type="Gene3D" id="3.30.300.30">
    <property type="match status" value="1"/>
</dbReference>
<organism evidence="5 6">
    <name type="scientific">Caballeronia udeis</name>
    <dbReference type="NCBI Taxonomy" id="1232866"/>
    <lineage>
        <taxon>Bacteria</taxon>
        <taxon>Pseudomonadati</taxon>
        <taxon>Pseudomonadota</taxon>
        <taxon>Betaproteobacteria</taxon>
        <taxon>Burkholderiales</taxon>
        <taxon>Burkholderiaceae</taxon>
        <taxon>Caballeronia</taxon>
    </lineage>
</organism>
<dbReference type="Proteomes" id="UP001620514">
    <property type="component" value="Unassembled WGS sequence"/>
</dbReference>
<protein>
    <submittedName>
        <fullName evidence="5">Acyl-CoA synthetase (AMP-forming)/AMP-acid ligase II</fullName>
    </submittedName>
</protein>
<gene>
    <name evidence="5" type="ORF">ABH943_006001</name>
</gene>